<keyword evidence="2" id="KW-1185">Reference proteome</keyword>
<dbReference type="PANTHER" id="PTHR34129">
    <property type="entry name" value="BLR1139 PROTEIN"/>
    <property type="match status" value="1"/>
</dbReference>
<comment type="caution">
    <text evidence="1">The sequence shown here is derived from an EMBL/GenBank/DDBJ whole genome shotgun (WGS) entry which is preliminary data.</text>
</comment>
<protein>
    <submittedName>
        <fullName evidence="1">DUF952 domain-containing protein</fullName>
    </submittedName>
</protein>
<organism evidence="1 2">
    <name type="scientific">Micromonospora zhanjiangensis</name>
    <dbReference type="NCBI Taxonomy" id="1522057"/>
    <lineage>
        <taxon>Bacteria</taxon>
        <taxon>Bacillati</taxon>
        <taxon>Actinomycetota</taxon>
        <taxon>Actinomycetes</taxon>
        <taxon>Micromonosporales</taxon>
        <taxon>Micromonosporaceae</taxon>
        <taxon>Micromonospora</taxon>
    </lineage>
</organism>
<dbReference type="Gene3D" id="3.20.170.20">
    <property type="entry name" value="Protein of unknown function DUF952"/>
    <property type="match status" value="1"/>
</dbReference>
<accession>A0ABV8KU61</accession>
<evidence type="ECO:0000313" key="2">
    <source>
        <dbReference type="Proteomes" id="UP001595868"/>
    </source>
</evidence>
<dbReference type="RefSeq" id="WP_377550828.1">
    <property type="nucleotide sequence ID" value="NZ_JBHSBN010000024.1"/>
</dbReference>
<evidence type="ECO:0000313" key="1">
    <source>
        <dbReference type="EMBL" id="MFC4109462.1"/>
    </source>
</evidence>
<dbReference type="Proteomes" id="UP001595868">
    <property type="component" value="Unassembled WGS sequence"/>
</dbReference>
<dbReference type="Pfam" id="PF06108">
    <property type="entry name" value="DUF952"/>
    <property type="match status" value="1"/>
</dbReference>
<proteinExistence type="predicted"/>
<dbReference type="SUPFAM" id="SSF56399">
    <property type="entry name" value="ADP-ribosylation"/>
    <property type="match status" value="1"/>
</dbReference>
<dbReference type="PANTHER" id="PTHR34129:SF1">
    <property type="entry name" value="DUF952 DOMAIN-CONTAINING PROTEIN"/>
    <property type="match status" value="1"/>
</dbReference>
<reference evidence="2" key="1">
    <citation type="journal article" date="2019" name="Int. J. Syst. Evol. Microbiol.">
        <title>The Global Catalogue of Microorganisms (GCM) 10K type strain sequencing project: providing services to taxonomists for standard genome sequencing and annotation.</title>
        <authorList>
            <consortium name="The Broad Institute Genomics Platform"/>
            <consortium name="The Broad Institute Genome Sequencing Center for Infectious Disease"/>
            <person name="Wu L."/>
            <person name="Ma J."/>
        </authorList>
    </citation>
    <scope>NUCLEOTIDE SEQUENCE [LARGE SCALE GENOMIC DNA]</scope>
    <source>
        <strain evidence="2">2902at01</strain>
    </source>
</reference>
<gene>
    <name evidence="1" type="ORF">ACFOX0_26465</name>
</gene>
<dbReference type="EMBL" id="JBHSBN010000024">
    <property type="protein sequence ID" value="MFC4109462.1"/>
    <property type="molecule type" value="Genomic_DNA"/>
</dbReference>
<dbReference type="InterPro" id="IPR009297">
    <property type="entry name" value="DUF952"/>
</dbReference>
<name>A0ABV8KU61_9ACTN</name>
<sequence>MIYKIVSRAEWSAAVTAGRYDGSADDRRDGFVHLSSAEQLPGTAERHFAGQSDLLVLAVDPDRLGDALRWEPSRGGALFPHVHGPLPLAAVVDAADLPADVPTAAAVAAALTALA</sequence>